<evidence type="ECO:0000259" key="1">
    <source>
        <dbReference type="Pfam" id="PF12697"/>
    </source>
</evidence>
<name>A0A1G6MY57_9GAMM</name>
<dbReference type="InterPro" id="IPR000073">
    <property type="entry name" value="AB_hydrolase_1"/>
</dbReference>
<dbReference type="PANTHER" id="PTHR10992:SF1032">
    <property type="entry name" value="METHYLESTERASE 17"/>
    <property type="match status" value="1"/>
</dbReference>
<gene>
    <name evidence="2" type="ORF">SAMN05421749_10853</name>
</gene>
<dbReference type="EMBL" id="FMYK01000008">
    <property type="protein sequence ID" value="SDC60500.1"/>
    <property type="molecule type" value="Genomic_DNA"/>
</dbReference>
<dbReference type="GO" id="GO:0080031">
    <property type="term" value="F:methyl salicylate esterase activity"/>
    <property type="evidence" value="ECO:0007669"/>
    <property type="project" value="TreeGrafter"/>
</dbReference>
<dbReference type="GO" id="GO:0080030">
    <property type="term" value="F:methyl indole-3-acetate esterase activity"/>
    <property type="evidence" value="ECO:0007669"/>
    <property type="project" value="TreeGrafter"/>
</dbReference>
<keyword evidence="3" id="KW-1185">Reference proteome</keyword>
<organism evidence="2 3">
    <name type="scientific">Acinetobacter marinus</name>
    <dbReference type="NCBI Taxonomy" id="281375"/>
    <lineage>
        <taxon>Bacteria</taxon>
        <taxon>Pseudomonadati</taxon>
        <taxon>Pseudomonadota</taxon>
        <taxon>Gammaproteobacteria</taxon>
        <taxon>Moraxellales</taxon>
        <taxon>Moraxellaceae</taxon>
        <taxon>Acinetobacter</taxon>
    </lineage>
</organism>
<evidence type="ECO:0000313" key="2">
    <source>
        <dbReference type="EMBL" id="SDC60500.1"/>
    </source>
</evidence>
<dbReference type="RefSeq" id="WP_092620787.1">
    <property type="nucleotide sequence ID" value="NZ_FMYK01000008.1"/>
</dbReference>
<dbReference type="GO" id="GO:0009694">
    <property type="term" value="P:jasmonic acid metabolic process"/>
    <property type="evidence" value="ECO:0007669"/>
    <property type="project" value="TreeGrafter"/>
</dbReference>
<dbReference type="Proteomes" id="UP000242317">
    <property type="component" value="Unassembled WGS sequence"/>
</dbReference>
<reference evidence="3" key="1">
    <citation type="submission" date="2016-09" db="EMBL/GenBank/DDBJ databases">
        <authorList>
            <person name="Varghese N."/>
            <person name="Submissions S."/>
        </authorList>
    </citation>
    <scope>NUCLEOTIDE SEQUENCE [LARGE SCALE GENOMIC DNA]</scope>
    <source>
        <strain evidence="3">ANC 3699</strain>
    </source>
</reference>
<dbReference type="SUPFAM" id="SSF53474">
    <property type="entry name" value="alpha/beta-Hydrolases"/>
    <property type="match status" value="1"/>
</dbReference>
<dbReference type="AlphaFoldDB" id="A0A1G6MY57"/>
<dbReference type="GO" id="GO:0080032">
    <property type="term" value="F:methyl jasmonate esterase activity"/>
    <property type="evidence" value="ECO:0007669"/>
    <property type="project" value="TreeGrafter"/>
</dbReference>
<dbReference type="InterPro" id="IPR045889">
    <property type="entry name" value="MES/HNL"/>
</dbReference>
<sequence>MAKHIVLVHGAWQGSWSFALLTPYLEQIGWLVHALDLPENGCFITPDHDHSKPLNTQQPYQIQSELRKYTHYSADLQGYSTYVCDYIEKLGESVVLLGHSGGGLTISQVAEMIPEKIECLIYLVGMLLPSGSTFLDFIQHCEKAFPQMNFQGIAPYLRFEDGKSMVSAEGAQKIFLQDCASELAQQLIAQLKPQPESGRDLRPILTAQRFAQVKKIYVEALKDQSLDIRMQRLMYQLQPVDAVITMDTGHVPQAIQPELLAQRLHEQLQKIEMDHEAQPDLTL</sequence>
<dbReference type="InterPro" id="IPR029058">
    <property type="entry name" value="AB_hydrolase_fold"/>
</dbReference>
<protein>
    <submittedName>
        <fullName evidence="2">Pimeloyl-ACP methyl ester carboxylesterase</fullName>
    </submittedName>
</protein>
<dbReference type="PANTHER" id="PTHR10992">
    <property type="entry name" value="METHYLESTERASE FAMILY MEMBER"/>
    <property type="match status" value="1"/>
</dbReference>
<evidence type="ECO:0000313" key="3">
    <source>
        <dbReference type="Proteomes" id="UP000242317"/>
    </source>
</evidence>
<proteinExistence type="predicted"/>
<accession>A0A1G6MY57</accession>
<dbReference type="Pfam" id="PF12697">
    <property type="entry name" value="Abhydrolase_6"/>
    <property type="match status" value="1"/>
</dbReference>
<dbReference type="OrthoDB" id="9773549at2"/>
<dbReference type="GO" id="GO:0009696">
    <property type="term" value="P:salicylic acid metabolic process"/>
    <property type="evidence" value="ECO:0007669"/>
    <property type="project" value="TreeGrafter"/>
</dbReference>
<feature type="domain" description="AB hydrolase-1" evidence="1">
    <location>
        <begin position="5"/>
        <end position="261"/>
    </location>
</feature>
<dbReference type="Gene3D" id="3.40.50.1820">
    <property type="entry name" value="alpha/beta hydrolase"/>
    <property type="match status" value="1"/>
</dbReference>